<keyword evidence="11 19" id="KW-0460">Magnesium</keyword>
<name>A0A806TFR6_PRIMG</name>
<comment type="similarity">
    <text evidence="4 19">Belongs to the CobS family.</text>
</comment>
<evidence type="ECO:0000256" key="5">
    <source>
        <dbReference type="ARBA" id="ARBA00013200"/>
    </source>
</evidence>
<evidence type="ECO:0000256" key="11">
    <source>
        <dbReference type="ARBA" id="ARBA00022842"/>
    </source>
</evidence>
<keyword evidence="13 19" id="KW-0472">Membrane</keyword>
<evidence type="ECO:0000256" key="16">
    <source>
        <dbReference type="ARBA" id="ARBA00032853"/>
    </source>
</evidence>
<feature type="transmembrane region" description="Helical" evidence="19">
    <location>
        <begin position="185"/>
        <end position="203"/>
    </location>
</feature>
<evidence type="ECO:0000256" key="18">
    <source>
        <dbReference type="ARBA" id="ARBA00049504"/>
    </source>
</evidence>
<evidence type="ECO:0000256" key="13">
    <source>
        <dbReference type="ARBA" id="ARBA00023136"/>
    </source>
</evidence>
<evidence type="ECO:0000256" key="8">
    <source>
        <dbReference type="ARBA" id="ARBA00022573"/>
    </source>
</evidence>
<comment type="catalytic activity">
    <reaction evidence="18 19">
        <text>alpha-ribazole 5'-phosphate + adenosylcob(III)inamide-GDP = adenosylcob(III)alamin 5'-phosphate + GMP + H(+)</text>
        <dbReference type="Rhea" id="RHEA:23560"/>
        <dbReference type="ChEBI" id="CHEBI:15378"/>
        <dbReference type="ChEBI" id="CHEBI:57918"/>
        <dbReference type="ChEBI" id="CHEBI:58115"/>
        <dbReference type="ChEBI" id="CHEBI:60487"/>
        <dbReference type="ChEBI" id="CHEBI:60493"/>
        <dbReference type="EC" id="2.7.8.26"/>
    </reaction>
</comment>
<comment type="subcellular location">
    <subcellularLocation>
        <location evidence="2 19">Cell membrane</location>
        <topology evidence="2 19">Multi-pass membrane protein</topology>
    </subcellularLocation>
</comment>
<dbReference type="HAMAP" id="MF_00719">
    <property type="entry name" value="CobS"/>
    <property type="match status" value="1"/>
</dbReference>
<dbReference type="GO" id="GO:0005886">
    <property type="term" value="C:plasma membrane"/>
    <property type="evidence" value="ECO:0007669"/>
    <property type="project" value="UniProtKB-SubCell"/>
</dbReference>
<keyword evidence="12 19" id="KW-1133">Transmembrane helix</keyword>
<keyword evidence="8 19" id="KW-0169">Cobalamin biosynthesis</keyword>
<evidence type="ECO:0000256" key="3">
    <source>
        <dbReference type="ARBA" id="ARBA00004663"/>
    </source>
</evidence>
<evidence type="ECO:0000256" key="15">
    <source>
        <dbReference type="ARBA" id="ARBA00032605"/>
    </source>
</evidence>
<feature type="transmembrane region" description="Helical" evidence="19">
    <location>
        <begin position="39"/>
        <end position="56"/>
    </location>
</feature>
<feature type="transmembrane region" description="Helical" evidence="19">
    <location>
        <begin position="115"/>
        <end position="137"/>
    </location>
</feature>
<dbReference type="Proteomes" id="UP000036410">
    <property type="component" value="Chromosome"/>
</dbReference>
<sequence length="261" mass="29640">MCKQMKEWIAILRISLQFFTILPLAKTVQWTEKRTARSLFVLPWIGILLGLMFYSFLQLLHYSPITAIVSSILVLLLPLVLTGGLHVDGWMDVSDAYFSHQSKEKKLQILSDPHVGSFAILSLIVLLLLRFSAIYELTSLSSLSVWACITVFTLPRIGAAFLVMRDKPAKDTGLAAYFQKGVTKWSIYAFIVMSLFLVAIFIVFIDNKFIIFFFAGFLWLWIRFYRSQFGGVTGDVIGATIEGGETFLWIILWLSHVFAMA</sequence>
<keyword evidence="10 19" id="KW-0812">Transmembrane</keyword>
<dbReference type="EMBL" id="CP010586">
    <property type="protein sequence ID" value="AKP76960.1"/>
    <property type="molecule type" value="Genomic_DNA"/>
</dbReference>
<evidence type="ECO:0000256" key="2">
    <source>
        <dbReference type="ARBA" id="ARBA00004651"/>
    </source>
</evidence>
<accession>A0A806TFR6</accession>
<dbReference type="AlphaFoldDB" id="A0A806TFR6"/>
<comment type="function">
    <text evidence="14 19">Joins adenosylcobinamide-GDP and alpha-ribazole to generate adenosylcobalamin (Ado-cobalamin). Also synthesizes adenosylcobalamin 5'-phosphate from adenosylcobinamide-GDP and alpha-ribazole 5'-phosphate.</text>
</comment>
<keyword evidence="7 19" id="KW-1003">Cell membrane</keyword>
<dbReference type="GO" id="GO:0009236">
    <property type="term" value="P:cobalamin biosynthetic process"/>
    <property type="evidence" value="ECO:0007669"/>
    <property type="project" value="UniProtKB-UniRule"/>
</dbReference>
<evidence type="ECO:0000256" key="9">
    <source>
        <dbReference type="ARBA" id="ARBA00022679"/>
    </source>
</evidence>
<evidence type="ECO:0000256" key="10">
    <source>
        <dbReference type="ARBA" id="ARBA00022692"/>
    </source>
</evidence>
<feature type="transmembrane region" description="Helical" evidence="19">
    <location>
        <begin position="209"/>
        <end position="225"/>
    </location>
</feature>
<keyword evidence="9 19" id="KW-0808">Transferase</keyword>
<evidence type="ECO:0000256" key="14">
    <source>
        <dbReference type="ARBA" id="ARBA00025228"/>
    </source>
</evidence>
<feature type="transmembrane region" description="Helical" evidence="19">
    <location>
        <begin position="62"/>
        <end position="81"/>
    </location>
</feature>
<dbReference type="PANTHER" id="PTHR34148:SF1">
    <property type="entry name" value="ADENOSYLCOBINAMIDE-GDP RIBAZOLETRANSFERASE"/>
    <property type="match status" value="1"/>
</dbReference>
<gene>
    <name evidence="19 20" type="primary">cobS</name>
    <name evidence="20" type="ORF">AS52_01995</name>
</gene>
<reference evidence="20 21" key="1">
    <citation type="submission" date="2015-01" db="EMBL/GenBank/DDBJ databases">
        <title>Genome sequence of bacillus megaterium Q3.</title>
        <authorList>
            <person name="Wang Y."/>
            <person name="Luo K."/>
            <person name="Bai L."/>
            <person name="Luo F."/>
        </authorList>
    </citation>
    <scope>NUCLEOTIDE SEQUENCE [LARGE SCALE GENOMIC DNA]</scope>
    <source>
        <strain evidence="20 21">Q3</strain>
    </source>
</reference>
<evidence type="ECO:0000256" key="12">
    <source>
        <dbReference type="ARBA" id="ARBA00022989"/>
    </source>
</evidence>
<protein>
    <recommendedName>
        <fullName evidence="6 19">Adenosylcobinamide-GDP ribazoletransferase</fullName>
        <ecNumber evidence="5 19">2.7.8.26</ecNumber>
    </recommendedName>
    <alternativeName>
        <fullName evidence="16 19">Cobalamin synthase</fullName>
    </alternativeName>
    <alternativeName>
        <fullName evidence="15 19">Cobalamin-5'-phosphate synthase</fullName>
    </alternativeName>
</protein>
<evidence type="ECO:0000313" key="20">
    <source>
        <dbReference type="EMBL" id="AKP76960.1"/>
    </source>
</evidence>
<comment type="pathway">
    <text evidence="3 19">Cofactor biosynthesis; adenosylcobalamin biosynthesis; adenosylcobalamin from cob(II)yrinate a,c-diamide: step 7/7.</text>
</comment>
<proteinExistence type="inferred from homology"/>
<dbReference type="EC" id="2.7.8.26" evidence="5 19"/>
<feature type="transmembrane region" description="Helical" evidence="19">
    <location>
        <begin position="237"/>
        <end position="259"/>
    </location>
</feature>
<dbReference type="GO" id="GO:0008818">
    <property type="term" value="F:cobalamin 5'-phosphate synthase activity"/>
    <property type="evidence" value="ECO:0007669"/>
    <property type="project" value="UniProtKB-UniRule"/>
</dbReference>
<evidence type="ECO:0000256" key="7">
    <source>
        <dbReference type="ARBA" id="ARBA00022475"/>
    </source>
</evidence>
<dbReference type="Pfam" id="PF02654">
    <property type="entry name" value="CobS"/>
    <property type="match status" value="1"/>
</dbReference>
<evidence type="ECO:0000256" key="17">
    <source>
        <dbReference type="ARBA" id="ARBA00048623"/>
    </source>
</evidence>
<evidence type="ECO:0000256" key="6">
    <source>
        <dbReference type="ARBA" id="ARBA00015850"/>
    </source>
</evidence>
<dbReference type="InterPro" id="IPR003805">
    <property type="entry name" value="CobS"/>
</dbReference>
<evidence type="ECO:0000256" key="4">
    <source>
        <dbReference type="ARBA" id="ARBA00010561"/>
    </source>
</evidence>
<dbReference type="GO" id="GO:0051073">
    <property type="term" value="F:adenosylcobinamide-GDP ribazoletransferase activity"/>
    <property type="evidence" value="ECO:0007669"/>
    <property type="project" value="UniProtKB-UniRule"/>
</dbReference>
<comment type="cofactor">
    <cofactor evidence="1 19">
        <name>Mg(2+)</name>
        <dbReference type="ChEBI" id="CHEBI:18420"/>
    </cofactor>
</comment>
<organism evidence="20 21">
    <name type="scientific">Priestia megaterium Q3</name>
    <dbReference type="NCBI Taxonomy" id="1452722"/>
    <lineage>
        <taxon>Bacteria</taxon>
        <taxon>Bacillati</taxon>
        <taxon>Bacillota</taxon>
        <taxon>Bacilli</taxon>
        <taxon>Bacillales</taxon>
        <taxon>Bacillaceae</taxon>
        <taxon>Priestia</taxon>
    </lineage>
</organism>
<comment type="catalytic activity">
    <reaction evidence="17 19">
        <text>alpha-ribazole + adenosylcob(III)inamide-GDP = adenosylcob(III)alamin + GMP + H(+)</text>
        <dbReference type="Rhea" id="RHEA:16049"/>
        <dbReference type="ChEBI" id="CHEBI:10329"/>
        <dbReference type="ChEBI" id="CHEBI:15378"/>
        <dbReference type="ChEBI" id="CHEBI:18408"/>
        <dbReference type="ChEBI" id="CHEBI:58115"/>
        <dbReference type="ChEBI" id="CHEBI:60487"/>
        <dbReference type="EC" id="2.7.8.26"/>
    </reaction>
</comment>
<dbReference type="PANTHER" id="PTHR34148">
    <property type="entry name" value="ADENOSYLCOBINAMIDE-GDP RIBAZOLETRANSFERASE"/>
    <property type="match status" value="1"/>
</dbReference>
<dbReference type="NCBIfam" id="TIGR00317">
    <property type="entry name" value="cobS"/>
    <property type="match status" value="1"/>
</dbReference>
<evidence type="ECO:0000313" key="21">
    <source>
        <dbReference type="Proteomes" id="UP000036410"/>
    </source>
</evidence>
<feature type="transmembrane region" description="Helical" evidence="19">
    <location>
        <begin position="143"/>
        <end position="164"/>
    </location>
</feature>
<evidence type="ECO:0000256" key="19">
    <source>
        <dbReference type="HAMAP-Rule" id="MF_00719"/>
    </source>
</evidence>
<dbReference type="UniPathway" id="UPA00148">
    <property type="reaction ID" value="UER00238"/>
</dbReference>
<evidence type="ECO:0000256" key="1">
    <source>
        <dbReference type="ARBA" id="ARBA00001946"/>
    </source>
</evidence>